<evidence type="ECO:0000313" key="4">
    <source>
        <dbReference type="Proteomes" id="UP001595904"/>
    </source>
</evidence>
<sequence length="397" mass="42473">MTRKAAIIGTAAIPVGRHQTSAADEFQTLEHELLARLVVQAIADARADRRDVGSIVLAQPRPYTRQQYFSTFMASYLKLPCSGIVMEVLGNGLTAALAFDKAVDEVVLGRSQVALALGVNMETAVSARDHMMESMRKTGDVDFHAPAGFTPISWYALDMMRYMHEFGATRADIAMVAVKNRGHAVSNPLAQFRKPITLEEVLAQRPIVEPLGLYEVPPRGDGAACVVVASEDYAKSLGVPYALVRSRAFFHEGAHQINDRPNDMIAFEAAATATRTAYQSGGITAADIDVAELYAPCTIVEVLASEAAGLVPRGRGAKAAAEGETSLGGRIPIATSGGMTSRGHPSYATPLYNVIELADQLRGRAGERQVPNAQLALLMNELGNYNAALVHVLEAQA</sequence>
<dbReference type="EMBL" id="JBHSDU010000014">
    <property type="protein sequence ID" value="MFC4312252.1"/>
    <property type="molecule type" value="Genomic_DNA"/>
</dbReference>
<organism evidence="3 4">
    <name type="scientific">Steroidobacter flavus</name>
    <dbReference type="NCBI Taxonomy" id="1842136"/>
    <lineage>
        <taxon>Bacteria</taxon>
        <taxon>Pseudomonadati</taxon>
        <taxon>Pseudomonadota</taxon>
        <taxon>Gammaproteobacteria</taxon>
        <taxon>Steroidobacterales</taxon>
        <taxon>Steroidobacteraceae</taxon>
        <taxon>Steroidobacter</taxon>
    </lineage>
</organism>
<evidence type="ECO:0000259" key="1">
    <source>
        <dbReference type="Pfam" id="PF00108"/>
    </source>
</evidence>
<dbReference type="Gene3D" id="3.40.47.10">
    <property type="match status" value="1"/>
</dbReference>
<dbReference type="Pfam" id="PF00108">
    <property type="entry name" value="Thiolase_N"/>
    <property type="match status" value="1"/>
</dbReference>
<dbReference type="GO" id="GO:0016746">
    <property type="term" value="F:acyltransferase activity"/>
    <property type="evidence" value="ECO:0007669"/>
    <property type="project" value="UniProtKB-KW"/>
</dbReference>
<comment type="caution">
    <text evidence="3">The sequence shown here is derived from an EMBL/GenBank/DDBJ whole genome shotgun (WGS) entry which is preliminary data.</text>
</comment>
<dbReference type="Proteomes" id="UP001595904">
    <property type="component" value="Unassembled WGS sequence"/>
</dbReference>
<keyword evidence="4" id="KW-1185">Reference proteome</keyword>
<dbReference type="RefSeq" id="WP_380601472.1">
    <property type="nucleotide sequence ID" value="NZ_JBHSDU010000014.1"/>
</dbReference>
<gene>
    <name evidence="3" type="ORF">ACFPN2_24435</name>
</gene>
<dbReference type="Pfam" id="PF22691">
    <property type="entry name" value="Thiolase_C_1"/>
    <property type="match status" value="1"/>
</dbReference>
<accession>A0ABV8SZ54</accession>
<feature type="domain" description="Thiolase C-terminal" evidence="2">
    <location>
        <begin position="261"/>
        <end position="394"/>
    </location>
</feature>
<name>A0ABV8SZ54_9GAMM</name>
<evidence type="ECO:0000259" key="2">
    <source>
        <dbReference type="Pfam" id="PF22691"/>
    </source>
</evidence>
<dbReference type="InterPro" id="IPR020616">
    <property type="entry name" value="Thiolase_N"/>
</dbReference>
<dbReference type="InterPro" id="IPR055140">
    <property type="entry name" value="Thiolase_C_2"/>
</dbReference>
<evidence type="ECO:0000313" key="3">
    <source>
        <dbReference type="EMBL" id="MFC4312252.1"/>
    </source>
</evidence>
<dbReference type="PIRSF" id="PIRSF000429">
    <property type="entry name" value="Ac-CoA_Ac_transf"/>
    <property type="match status" value="1"/>
</dbReference>
<dbReference type="PANTHER" id="PTHR42870:SF1">
    <property type="entry name" value="NON-SPECIFIC LIPID-TRANSFER PROTEIN-LIKE 2"/>
    <property type="match status" value="1"/>
</dbReference>
<dbReference type="InterPro" id="IPR002155">
    <property type="entry name" value="Thiolase"/>
</dbReference>
<dbReference type="EC" id="2.3.1.-" evidence="3"/>
<dbReference type="SUPFAM" id="SSF53901">
    <property type="entry name" value="Thiolase-like"/>
    <property type="match status" value="2"/>
</dbReference>
<reference evidence="4" key="1">
    <citation type="journal article" date="2019" name="Int. J. Syst. Evol. Microbiol.">
        <title>The Global Catalogue of Microorganisms (GCM) 10K type strain sequencing project: providing services to taxonomists for standard genome sequencing and annotation.</title>
        <authorList>
            <consortium name="The Broad Institute Genomics Platform"/>
            <consortium name="The Broad Institute Genome Sequencing Center for Infectious Disease"/>
            <person name="Wu L."/>
            <person name="Ma J."/>
        </authorList>
    </citation>
    <scope>NUCLEOTIDE SEQUENCE [LARGE SCALE GENOMIC DNA]</scope>
    <source>
        <strain evidence="4">CGMCC 1.10759</strain>
    </source>
</reference>
<dbReference type="PANTHER" id="PTHR42870">
    <property type="entry name" value="ACETYL-COA C-ACETYLTRANSFERASE"/>
    <property type="match status" value="1"/>
</dbReference>
<proteinExistence type="predicted"/>
<feature type="domain" description="Thiolase N-terminal" evidence="1">
    <location>
        <begin position="6"/>
        <end position="231"/>
    </location>
</feature>
<dbReference type="InterPro" id="IPR016039">
    <property type="entry name" value="Thiolase-like"/>
</dbReference>
<keyword evidence="3" id="KW-0012">Acyltransferase</keyword>
<dbReference type="CDD" id="cd00829">
    <property type="entry name" value="SCP-x_thiolase"/>
    <property type="match status" value="1"/>
</dbReference>
<keyword evidence="3" id="KW-0808">Transferase</keyword>
<protein>
    <submittedName>
        <fullName evidence="3">Thiolase family protein</fullName>
        <ecNumber evidence="3">2.3.1.-</ecNumber>
    </submittedName>
</protein>